<evidence type="ECO:0000256" key="1">
    <source>
        <dbReference type="ARBA" id="ARBA00010164"/>
    </source>
</evidence>
<dbReference type="PANTHER" id="PTHR37419">
    <property type="entry name" value="SERINE/THREONINE-PROTEIN KINASE TOXIN HIPA"/>
    <property type="match status" value="1"/>
</dbReference>
<reference evidence="7 8" key="1">
    <citation type="submission" date="2018-06" db="EMBL/GenBank/DDBJ databases">
        <authorList>
            <consortium name="Pathogen Informatics"/>
            <person name="Doyle S."/>
        </authorList>
    </citation>
    <scope>NUCLEOTIDE SEQUENCE [LARGE SCALE GENOMIC DNA]</scope>
    <source>
        <strain evidence="7 8">NCTC11997</strain>
    </source>
</reference>
<keyword evidence="3 7" id="KW-0418">Kinase</keyword>
<dbReference type="PANTHER" id="PTHR37419:SF1">
    <property type="entry name" value="SERINE_THREONINE-PROTEIN KINASE TOXIN HIPA"/>
    <property type="match status" value="1"/>
</dbReference>
<dbReference type="Proteomes" id="UP000594903">
    <property type="component" value="Chromosome"/>
</dbReference>
<evidence type="ECO:0000313" key="9">
    <source>
        <dbReference type="Proteomes" id="UP000594903"/>
    </source>
</evidence>
<keyword evidence="2 7" id="KW-0808">Transferase</keyword>
<name>A0A378XIH4_9BURK</name>
<dbReference type="EC" id="2.7.11.1" evidence="7"/>
<protein>
    <submittedName>
        <fullName evidence="7">Serine/threonine-protein kinase HipA</fullName>
        <ecNumber evidence="7">2.7.11.1</ecNumber>
    </submittedName>
    <submittedName>
        <fullName evidence="6">Type II toxin-antitoxin system HipA family toxin</fullName>
    </submittedName>
</protein>
<gene>
    <name evidence="7" type="primary">hipA</name>
    <name evidence="6" type="ORF">I6G29_11300</name>
    <name evidence="7" type="ORF">NCTC11997_02327</name>
</gene>
<evidence type="ECO:0000313" key="8">
    <source>
        <dbReference type="Proteomes" id="UP000254603"/>
    </source>
</evidence>
<dbReference type="InterPro" id="IPR012893">
    <property type="entry name" value="HipA-like_C"/>
</dbReference>
<sequence length="445" mass="50011">MANSYSISAQELQQNSIALEVFVNNRAVGVIEKQSLGYAFQYYANTKSTDFVSLTMPVRTTPYFHYRDDSLHPIFDMNLPEGGLRSFLIQKYSKVISSFNELALLSIVGQTMIGRITYGGIAKKVDSTFDLQRLVDCEDTEDLLLQLYTETAHVSGIAGVQPKALIDIDEQSIKKLSDQDAPGQDLKITFKTSSSIIKTSGKEYLWLAANEFYCLRAARLSNIGVPDFLLLKGGQILVVSRFDRKTESNSELSLLGLEDFCVLNGLTSKDKYTLSYERVIKTLSTFVSPHYRNNDMEELFRSIAFNSVIRNGDAHLKNFSVLYDEVNSGAEEPDVLLSPAFDLCTTNAYIPKDMLALILDGSKRYPTRKKLELFALRHCGLLPERTREILAEIENGVFQAAQELSIYCHQQPEFANQVGSNMLRFWQAGLESLKSTLKLPEITTN</sequence>
<dbReference type="GO" id="GO:0005829">
    <property type="term" value="C:cytosol"/>
    <property type="evidence" value="ECO:0007669"/>
    <property type="project" value="TreeGrafter"/>
</dbReference>
<evidence type="ECO:0000259" key="5">
    <source>
        <dbReference type="Pfam" id="PF13657"/>
    </source>
</evidence>
<dbReference type="Pfam" id="PF13657">
    <property type="entry name" value="Couple_hipA"/>
    <property type="match status" value="1"/>
</dbReference>
<evidence type="ECO:0000256" key="2">
    <source>
        <dbReference type="ARBA" id="ARBA00022679"/>
    </source>
</evidence>
<proteinExistence type="inferred from homology"/>
<dbReference type="InterPro" id="IPR017508">
    <property type="entry name" value="HipA_N1"/>
</dbReference>
<dbReference type="EMBL" id="UGSB01000001">
    <property type="protein sequence ID" value="SUA57257.1"/>
    <property type="molecule type" value="Genomic_DNA"/>
</dbReference>
<dbReference type="OrthoDB" id="9805913at2"/>
<dbReference type="AlphaFoldDB" id="A0A378XIH4"/>
<dbReference type="STRING" id="1122619.GCA_000373745_02380"/>
<evidence type="ECO:0000313" key="7">
    <source>
        <dbReference type="EMBL" id="SUA57257.1"/>
    </source>
</evidence>
<dbReference type="NCBIfam" id="TIGR03071">
    <property type="entry name" value="couple_hipA"/>
    <property type="match status" value="1"/>
</dbReference>
<accession>A0A378XIH4</accession>
<organism evidence="7 8">
    <name type="scientific">Oligella ureolytica</name>
    <dbReference type="NCBI Taxonomy" id="90244"/>
    <lineage>
        <taxon>Bacteria</taxon>
        <taxon>Pseudomonadati</taxon>
        <taxon>Pseudomonadota</taxon>
        <taxon>Betaproteobacteria</taxon>
        <taxon>Burkholderiales</taxon>
        <taxon>Alcaligenaceae</taxon>
        <taxon>Oligella</taxon>
    </lineage>
</organism>
<evidence type="ECO:0000256" key="3">
    <source>
        <dbReference type="ARBA" id="ARBA00022777"/>
    </source>
</evidence>
<evidence type="ECO:0000313" key="6">
    <source>
        <dbReference type="EMBL" id="QPT39705.1"/>
    </source>
</evidence>
<dbReference type="Proteomes" id="UP000254603">
    <property type="component" value="Unassembled WGS sequence"/>
</dbReference>
<comment type="similarity">
    <text evidence="1">Belongs to the HipA Ser/Thr kinase family.</text>
</comment>
<feature type="domain" description="HipA-like C-terminal" evidence="4">
    <location>
        <begin position="156"/>
        <end position="397"/>
    </location>
</feature>
<feature type="domain" description="HipA N-terminal subdomain 1" evidence="5">
    <location>
        <begin position="19"/>
        <end position="118"/>
    </location>
</feature>
<dbReference type="GO" id="GO:0004674">
    <property type="term" value="F:protein serine/threonine kinase activity"/>
    <property type="evidence" value="ECO:0007669"/>
    <property type="project" value="UniProtKB-EC"/>
</dbReference>
<evidence type="ECO:0000259" key="4">
    <source>
        <dbReference type="Pfam" id="PF07804"/>
    </source>
</evidence>
<dbReference type="Gene3D" id="1.10.1070.20">
    <property type="match status" value="1"/>
</dbReference>
<dbReference type="InterPro" id="IPR052028">
    <property type="entry name" value="HipA_Ser/Thr_kinase"/>
</dbReference>
<dbReference type="EMBL" id="CP065725">
    <property type="protein sequence ID" value="QPT39705.1"/>
    <property type="molecule type" value="Genomic_DNA"/>
</dbReference>
<dbReference type="RefSeq" id="WP_018575565.1">
    <property type="nucleotide sequence ID" value="NZ_CP065725.1"/>
</dbReference>
<keyword evidence="9" id="KW-1185">Reference proteome</keyword>
<dbReference type="Pfam" id="PF07804">
    <property type="entry name" value="HipA_C"/>
    <property type="match status" value="1"/>
</dbReference>
<reference evidence="6 9" key="2">
    <citation type="submission" date="2020-12" db="EMBL/GenBank/DDBJ databases">
        <title>FDA dAtabase for Regulatory Grade micrObial Sequences (FDA-ARGOS): Supporting development and validation of Infectious Disease Dx tests.</title>
        <authorList>
            <person name="Sproer C."/>
            <person name="Gronow S."/>
            <person name="Severitt S."/>
            <person name="Schroder I."/>
            <person name="Tallon L."/>
            <person name="Sadzewicz L."/>
            <person name="Zhao X."/>
            <person name="Boylan J."/>
            <person name="Ott S."/>
            <person name="Bowen H."/>
            <person name="Vavikolanu K."/>
            <person name="Mehta A."/>
            <person name="Aluvathingal J."/>
            <person name="Nadendla S."/>
            <person name="Lowell S."/>
            <person name="Myers T."/>
            <person name="Yan Y."/>
            <person name="Sichtig H."/>
        </authorList>
    </citation>
    <scope>NUCLEOTIDE SEQUENCE [LARGE SCALE GENOMIC DNA]</scope>
    <source>
        <strain evidence="6 9">FDAARGOS_872</strain>
    </source>
</reference>